<dbReference type="GO" id="GO:0016567">
    <property type="term" value="P:protein ubiquitination"/>
    <property type="evidence" value="ECO:0007669"/>
    <property type="project" value="InterPro"/>
</dbReference>
<keyword evidence="7" id="KW-0833">Ubl conjugation pathway</keyword>
<dbReference type="SUPFAM" id="SSF57850">
    <property type="entry name" value="RING/U-box"/>
    <property type="match status" value="3"/>
</dbReference>
<dbReference type="PANTHER" id="PTHR11685">
    <property type="entry name" value="RBR FAMILY RING FINGER AND IBR DOMAIN-CONTAINING"/>
    <property type="match status" value="1"/>
</dbReference>
<dbReference type="Gene3D" id="3.30.40.10">
    <property type="entry name" value="Zinc/RING finger domain, C3HC4 (zinc finger)"/>
    <property type="match status" value="1"/>
</dbReference>
<evidence type="ECO:0000256" key="7">
    <source>
        <dbReference type="ARBA" id="ARBA00022786"/>
    </source>
</evidence>
<dbReference type="CDD" id="cd20336">
    <property type="entry name" value="Rcat_RBR"/>
    <property type="match status" value="1"/>
</dbReference>
<feature type="domain" description="RING-type" evidence="11">
    <location>
        <begin position="334"/>
        <end position="390"/>
    </location>
</feature>
<organism evidence="13 14">
    <name type="scientific">Diplocarpon rosae</name>
    <dbReference type="NCBI Taxonomy" id="946125"/>
    <lineage>
        <taxon>Eukaryota</taxon>
        <taxon>Fungi</taxon>
        <taxon>Dikarya</taxon>
        <taxon>Ascomycota</taxon>
        <taxon>Pezizomycotina</taxon>
        <taxon>Leotiomycetes</taxon>
        <taxon>Helotiales</taxon>
        <taxon>Drepanopezizaceae</taxon>
        <taxon>Diplocarpon</taxon>
    </lineage>
</organism>
<keyword evidence="4" id="KW-0479">Metal-binding</keyword>
<accession>A0AAD9T2M6</accession>
<evidence type="ECO:0000259" key="11">
    <source>
        <dbReference type="PROSITE" id="PS50089"/>
    </source>
</evidence>
<dbReference type="PROSITE" id="PS51873">
    <property type="entry name" value="TRIAD"/>
    <property type="match status" value="1"/>
</dbReference>
<evidence type="ECO:0000256" key="10">
    <source>
        <dbReference type="SAM" id="MobiDB-lite"/>
    </source>
</evidence>
<dbReference type="SMART" id="SM00647">
    <property type="entry name" value="IBR"/>
    <property type="match status" value="2"/>
</dbReference>
<dbReference type="AlphaFoldDB" id="A0AAD9T2M6"/>
<reference evidence="13" key="1">
    <citation type="submission" date="2023-06" db="EMBL/GenBank/DDBJ databases">
        <title>Draft genome of Marssonina rosae.</title>
        <authorList>
            <person name="Cheng Q."/>
        </authorList>
    </citation>
    <scope>NUCLEOTIDE SEQUENCE</scope>
    <source>
        <strain evidence="13">R4</strain>
    </source>
</reference>
<dbReference type="InterPro" id="IPR044066">
    <property type="entry name" value="TRIAD_supradom"/>
</dbReference>
<dbReference type="InterPro" id="IPR031127">
    <property type="entry name" value="E3_UB_ligase_RBR"/>
</dbReference>
<keyword evidence="8" id="KW-0862">Zinc</keyword>
<keyword evidence="3" id="KW-0808">Transferase</keyword>
<gene>
    <name evidence="13" type="ORF">QTJ16_003580</name>
</gene>
<comment type="catalytic activity">
    <reaction evidence="1">
        <text>[E2 ubiquitin-conjugating enzyme]-S-ubiquitinyl-L-cysteine + [acceptor protein]-L-lysine = [E2 ubiquitin-conjugating enzyme]-L-cysteine + [acceptor protein]-N(6)-ubiquitinyl-L-lysine.</text>
        <dbReference type="EC" id="2.3.2.31"/>
    </reaction>
</comment>
<evidence type="ECO:0000313" key="14">
    <source>
        <dbReference type="Proteomes" id="UP001285354"/>
    </source>
</evidence>
<dbReference type="PROSITE" id="PS50089">
    <property type="entry name" value="ZF_RING_2"/>
    <property type="match status" value="1"/>
</dbReference>
<dbReference type="Pfam" id="PF01485">
    <property type="entry name" value="IBR"/>
    <property type="match status" value="1"/>
</dbReference>
<sequence length="637" mass="69965">MAGSDGDPTAFGLTFRQHDTRQMQHILRAYGRMPASPNVRSVLYLSLATLERALPHDEAKGIRDWLSSGGILSDFPGPSTAQGPPVNAAELRVNASTHAGSDVYGDFDEDDPKEDYPDENMGGGYQRSPIGQVVGDSYRGRGGSAGPAQLTGHRLPSPEGRFDPPERSNMRSPSGVGRDGIGGASIELGGYAGLRHEVDSTGHLLPPSQGRFDLPERNTMRVDGWGGIRNQVEQTGYRLPTPQDLLDPPERDTMRVDGWGGIRNQVEQTGYRLPTPQGGPTPQSMALQTAIFDRPIASQRGNFRGRIVVPPYAATGAALSTEPSEPCTSNFKECCLCCFFYGPEKFPKSSKITLACNHHYEEFVCLRCIQRYIQAQLLQGDIRRILCPLCPVPLTSDDIKKYGTIEMFTRYEYLVLMATPGLVMCLGPHCGSGQVHEEKADDPVMQCNSCGFKTCVVHKLPWHEGFTCDEYDRDESQVERLEADEATAKLLFENSKVCPSCNQGVTKTAGCDHLQCRCGQEWCFICLASWENIIRIGVTAHARTCVYHPDQVALGDEETAASARQMTELVHGGPISEALAKARVERENTRRMAIRPLAAEAAEKRMQAQREAEGDKGGRPSGKKVKTKLVPAWEEQH</sequence>
<evidence type="ECO:0000256" key="9">
    <source>
        <dbReference type="PROSITE-ProRule" id="PRU00175"/>
    </source>
</evidence>
<feature type="region of interest" description="Disordered" evidence="10">
    <location>
        <begin position="99"/>
        <end position="183"/>
    </location>
</feature>
<dbReference type="Gene3D" id="1.20.120.1750">
    <property type="match status" value="1"/>
</dbReference>
<dbReference type="EC" id="2.3.2.31" evidence="2"/>
<evidence type="ECO:0000256" key="1">
    <source>
        <dbReference type="ARBA" id="ARBA00001798"/>
    </source>
</evidence>
<protein>
    <recommendedName>
        <fullName evidence="2">RBR-type E3 ubiquitin transferase</fullName>
        <ecNumber evidence="2">2.3.2.31</ecNumber>
    </recommendedName>
</protein>
<feature type="region of interest" description="Disordered" evidence="10">
    <location>
        <begin position="600"/>
        <end position="637"/>
    </location>
</feature>
<dbReference type="InterPro" id="IPR002867">
    <property type="entry name" value="IBR_dom"/>
</dbReference>
<dbReference type="InterPro" id="IPR013083">
    <property type="entry name" value="Znf_RING/FYVE/PHD"/>
</dbReference>
<evidence type="ECO:0000256" key="5">
    <source>
        <dbReference type="ARBA" id="ARBA00022737"/>
    </source>
</evidence>
<keyword evidence="14" id="KW-1185">Reference proteome</keyword>
<keyword evidence="5" id="KW-0677">Repeat</keyword>
<name>A0AAD9T2M6_9HELO</name>
<dbReference type="CDD" id="cd20335">
    <property type="entry name" value="BRcat_RBR"/>
    <property type="match status" value="1"/>
</dbReference>
<evidence type="ECO:0000256" key="4">
    <source>
        <dbReference type="ARBA" id="ARBA00022723"/>
    </source>
</evidence>
<dbReference type="EMBL" id="JAUBYV010000004">
    <property type="protein sequence ID" value="KAK2627614.1"/>
    <property type="molecule type" value="Genomic_DNA"/>
</dbReference>
<comment type="caution">
    <text evidence="13">The sequence shown here is derived from an EMBL/GenBank/DDBJ whole genome shotgun (WGS) entry which is preliminary data.</text>
</comment>
<evidence type="ECO:0000256" key="3">
    <source>
        <dbReference type="ARBA" id="ARBA00022679"/>
    </source>
</evidence>
<evidence type="ECO:0000313" key="13">
    <source>
        <dbReference type="EMBL" id="KAK2627614.1"/>
    </source>
</evidence>
<proteinExistence type="predicted"/>
<dbReference type="Pfam" id="PF22191">
    <property type="entry name" value="IBR_1"/>
    <property type="match status" value="1"/>
</dbReference>
<dbReference type="GO" id="GO:0008270">
    <property type="term" value="F:zinc ion binding"/>
    <property type="evidence" value="ECO:0007669"/>
    <property type="project" value="UniProtKB-KW"/>
</dbReference>
<evidence type="ECO:0000259" key="12">
    <source>
        <dbReference type="PROSITE" id="PS51873"/>
    </source>
</evidence>
<feature type="compositionally biased region" description="Acidic residues" evidence="10">
    <location>
        <begin position="105"/>
        <end position="118"/>
    </location>
</feature>
<dbReference type="Proteomes" id="UP001285354">
    <property type="component" value="Unassembled WGS sequence"/>
</dbReference>
<dbReference type="InterPro" id="IPR001841">
    <property type="entry name" value="Znf_RING"/>
</dbReference>
<evidence type="ECO:0000256" key="6">
    <source>
        <dbReference type="ARBA" id="ARBA00022771"/>
    </source>
</evidence>
<feature type="compositionally biased region" description="Basic and acidic residues" evidence="10">
    <location>
        <begin position="160"/>
        <end position="169"/>
    </location>
</feature>
<evidence type="ECO:0000256" key="2">
    <source>
        <dbReference type="ARBA" id="ARBA00012251"/>
    </source>
</evidence>
<keyword evidence="6 9" id="KW-0863">Zinc-finger</keyword>
<dbReference type="GO" id="GO:0061630">
    <property type="term" value="F:ubiquitin protein ligase activity"/>
    <property type="evidence" value="ECO:0007669"/>
    <property type="project" value="UniProtKB-EC"/>
</dbReference>
<evidence type="ECO:0000256" key="8">
    <source>
        <dbReference type="ARBA" id="ARBA00022833"/>
    </source>
</evidence>
<feature type="compositionally biased region" description="Basic and acidic residues" evidence="10">
    <location>
        <begin position="601"/>
        <end position="618"/>
    </location>
</feature>
<feature type="domain" description="RING-type" evidence="12">
    <location>
        <begin position="330"/>
        <end position="545"/>
    </location>
</feature>